<dbReference type="PROSITE" id="PS52015">
    <property type="entry name" value="TONB_CTD"/>
    <property type="match status" value="1"/>
</dbReference>
<dbReference type="PATRIC" id="fig|251707.3.peg.4522"/>
<dbReference type="EMBL" id="LJRC01000001">
    <property type="protein sequence ID" value="KPY42040.1"/>
    <property type="molecule type" value="Genomic_DNA"/>
</dbReference>
<dbReference type="InterPro" id="IPR006260">
    <property type="entry name" value="TonB/TolA_C"/>
</dbReference>
<evidence type="ECO:0000259" key="12">
    <source>
        <dbReference type="PROSITE" id="PS52015"/>
    </source>
</evidence>
<evidence type="ECO:0000256" key="9">
    <source>
        <dbReference type="ARBA" id="ARBA00023136"/>
    </source>
</evidence>
<keyword evidence="4" id="KW-1003">Cell membrane</keyword>
<dbReference type="GO" id="GO:0055085">
    <property type="term" value="P:transmembrane transport"/>
    <property type="evidence" value="ECO:0007669"/>
    <property type="project" value="InterPro"/>
</dbReference>
<organism evidence="13 14">
    <name type="scientific">Pseudomonas syringae pv. primulae</name>
    <dbReference type="NCBI Taxonomy" id="251707"/>
    <lineage>
        <taxon>Bacteria</taxon>
        <taxon>Pseudomonadati</taxon>
        <taxon>Pseudomonadota</taxon>
        <taxon>Gammaproteobacteria</taxon>
        <taxon>Pseudomonadales</taxon>
        <taxon>Pseudomonadaceae</taxon>
        <taxon>Pseudomonas</taxon>
    </lineage>
</organism>
<gene>
    <name evidence="13" type="ORF">ALO52_03444</name>
</gene>
<evidence type="ECO:0000256" key="7">
    <source>
        <dbReference type="ARBA" id="ARBA00022927"/>
    </source>
</evidence>
<evidence type="ECO:0000313" key="14">
    <source>
        <dbReference type="Proteomes" id="UP000050562"/>
    </source>
</evidence>
<keyword evidence="5" id="KW-0997">Cell inner membrane</keyword>
<keyword evidence="6 11" id="KW-0812">Transmembrane</keyword>
<feature type="compositionally biased region" description="Pro residues" evidence="10">
    <location>
        <begin position="120"/>
        <end position="129"/>
    </location>
</feature>
<dbReference type="InterPro" id="IPR051045">
    <property type="entry name" value="TonB-dependent_transducer"/>
</dbReference>
<protein>
    <submittedName>
        <fullName evidence="13">TonB domain-containing protein</fullName>
    </submittedName>
</protein>
<evidence type="ECO:0000256" key="1">
    <source>
        <dbReference type="ARBA" id="ARBA00004383"/>
    </source>
</evidence>
<keyword evidence="9 11" id="KW-0472">Membrane</keyword>
<comment type="similarity">
    <text evidence="2">Belongs to the TonB family.</text>
</comment>
<feature type="compositionally biased region" description="Low complexity" evidence="10">
    <location>
        <begin position="133"/>
        <end position="143"/>
    </location>
</feature>
<evidence type="ECO:0000256" key="11">
    <source>
        <dbReference type="SAM" id="Phobius"/>
    </source>
</evidence>
<evidence type="ECO:0000313" key="13">
    <source>
        <dbReference type="EMBL" id="KPY42040.1"/>
    </source>
</evidence>
<feature type="domain" description="TonB C-terminal" evidence="12">
    <location>
        <begin position="177"/>
        <end position="268"/>
    </location>
</feature>
<dbReference type="PANTHER" id="PTHR33446:SF2">
    <property type="entry name" value="PROTEIN TONB"/>
    <property type="match status" value="1"/>
</dbReference>
<evidence type="ECO:0000256" key="8">
    <source>
        <dbReference type="ARBA" id="ARBA00022989"/>
    </source>
</evidence>
<evidence type="ECO:0000256" key="6">
    <source>
        <dbReference type="ARBA" id="ARBA00022692"/>
    </source>
</evidence>
<dbReference type="Pfam" id="PF03544">
    <property type="entry name" value="TonB_C"/>
    <property type="match status" value="1"/>
</dbReference>
<evidence type="ECO:0000256" key="4">
    <source>
        <dbReference type="ARBA" id="ARBA00022475"/>
    </source>
</evidence>
<comment type="subcellular location">
    <subcellularLocation>
        <location evidence="1">Cell inner membrane</location>
        <topology evidence="1">Single-pass membrane protein</topology>
        <orientation evidence="1">Periplasmic side</orientation>
    </subcellularLocation>
</comment>
<dbReference type="InterPro" id="IPR037682">
    <property type="entry name" value="TonB_C"/>
</dbReference>
<comment type="caution">
    <text evidence="13">The sequence shown here is derived from an EMBL/GenBank/DDBJ whole genome shotgun (WGS) entry which is preliminary data.</text>
</comment>
<evidence type="ECO:0000256" key="10">
    <source>
        <dbReference type="SAM" id="MobiDB-lite"/>
    </source>
</evidence>
<accession>A0A0N8SMX9</accession>
<dbReference type="SUPFAM" id="SSF74653">
    <property type="entry name" value="TolA/TonB C-terminal domain"/>
    <property type="match status" value="1"/>
</dbReference>
<evidence type="ECO:0000256" key="2">
    <source>
        <dbReference type="ARBA" id="ARBA00006555"/>
    </source>
</evidence>
<dbReference type="GO" id="GO:0098797">
    <property type="term" value="C:plasma membrane protein complex"/>
    <property type="evidence" value="ECO:0007669"/>
    <property type="project" value="TreeGrafter"/>
</dbReference>
<dbReference type="Gene3D" id="3.30.1150.10">
    <property type="match status" value="1"/>
</dbReference>
<evidence type="ECO:0000256" key="5">
    <source>
        <dbReference type="ARBA" id="ARBA00022519"/>
    </source>
</evidence>
<reference evidence="13 14" key="1">
    <citation type="submission" date="2015-09" db="EMBL/GenBank/DDBJ databases">
        <title>Genome announcement of multiple Pseudomonas syringae strains.</title>
        <authorList>
            <person name="Thakur S."/>
            <person name="Wang P.W."/>
            <person name="Gong Y."/>
            <person name="Weir B.S."/>
            <person name="Guttman D.S."/>
        </authorList>
    </citation>
    <scope>NUCLEOTIDE SEQUENCE [LARGE SCALE GENOMIC DNA]</scope>
    <source>
        <strain evidence="13 14">ICMP3956</strain>
    </source>
</reference>
<proteinExistence type="inferred from homology"/>
<name>A0A0N8SMX9_9PSED</name>
<dbReference type="PANTHER" id="PTHR33446">
    <property type="entry name" value="PROTEIN TONB-RELATED"/>
    <property type="match status" value="1"/>
</dbReference>
<feature type="transmembrane region" description="Helical" evidence="11">
    <location>
        <begin position="48"/>
        <end position="67"/>
    </location>
</feature>
<evidence type="ECO:0000256" key="3">
    <source>
        <dbReference type="ARBA" id="ARBA00022448"/>
    </source>
</evidence>
<dbReference type="Proteomes" id="UP000050562">
    <property type="component" value="Unassembled WGS sequence"/>
</dbReference>
<dbReference type="GO" id="GO:0031992">
    <property type="term" value="F:energy transducer activity"/>
    <property type="evidence" value="ECO:0007669"/>
    <property type="project" value="TreeGrafter"/>
</dbReference>
<dbReference type="PRINTS" id="PR01217">
    <property type="entry name" value="PRICHEXTENSN"/>
</dbReference>
<dbReference type="NCBIfam" id="TIGR01352">
    <property type="entry name" value="tonB_Cterm"/>
    <property type="match status" value="1"/>
</dbReference>
<keyword evidence="3" id="KW-0813">Transport</keyword>
<sequence length="268" mass="28406">MPSFSPCRRPSPDYYQEPIVAKAAFVLASDEPTKLSTTVVTHYHRREILLCLLLAMAGHGLVGWFLFQSPADSEVIPTPLPVVMQLVAPPIAPPINASAPTEPAAALPPPEATPAVSTPAPQPAKPTPKPATKKPAAANKAPPQSQHTEQPGKEVAAPQQTAIAKPPASAPEQALVGPYGRAGYLNNPPPTYPPIAARLHQQGVVVLRVHVRADGHPEQVQVFTSSGFDSLDQAAIKAVNQWTFMPAKRGEVATDGWVNVPLAFKLSN</sequence>
<dbReference type="GO" id="GO:0015031">
    <property type="term" value="P:protein transport"/>
    <property type="evidence" value="ECO:0007669"/>
    <property type="project" value="UniProtKB-KW"/>
</dbReference>
<feature type="region of interest" description="Disordered" evidence="10">
    <location>
        <begin position="98"/>
        <end position="175"/>
    </location>
</feature>
<dbReference type="AlphaFoldDB" id="A0A0N8SMX9"/>
<keyword evidence="8 11" id="KW-1133">Transmembrane helix</keyword>
<keyword evidence="7" id="KW-0653">Protein transport</keyword>